<organism evidence="1">
    <name type="scientific">Streptomyces avermitilis</name>
    <dbReference type="NCBI Taxonomy" id="33903"/>
    <lineage>
        <taxon>Bacteria</taxon>
        <taxon>Bacillati</taxon>
        <taxon>Actinomycetota</taxon>
        <taxon>Actinomycetes</taxon>
        <taxon>Kitasatosporales</taxon>
        <taxon>Streptomycetaceae</taxon>
        <taxon>Streptomyces</taxon>
    </lineage>
</organism>
<name>A0A499VDP7_STRAX</name>
<dbReference type="AlphaFoldDB" id="A0A499VDP7"/>
<protein>
    <submittedName>
        <fullName evidence="1">Uncharacterized protein</fullName>
    </submittedName>
</protein>
<gene>
    <name evidence="1" type="ORF">SAVMC3_43710</name>
</gene>
<evidence type="ECO:0000313" key="1">
    <source>
        <dbReference type="EMBL" id="BBJ51742.1"/>
    </source>
</evidence>
<proteinExistence type="predicted"/>
<dbReference type="EMBL" id="AP019621">
    <property type="protein sequence ID" value="BBJ51742.1"/>
    <property type="molecule type" value="Genomic_DNA"/>
</dbReference>
<reference evidence="1" key="1">
    <citation type="submission" date="2019-04" db="EMBL/GenBank/DDBJ databases">
        <title>Draft genome sequences of Streptomyces avermitilis MC3.</title>
        <authorList>
            <person name="Komaki H."/>
            <person name="Tamura T."/>
            <person name="Hosoyama A."/>
        </authorList>
    </citation>
    <scope>NUCLEOTIDE SEQUENCE</scope>
    <source>
        <strain evidence="1">MC3</strain>
    </source>
</reference>
<sequence length="50" mass="5220">MLTVLGKSLNGIGQPGRAQVCWREALEIYVKLNSPEAAEVQALLAPAAAA</sequence>
<accession>A0A499VDP7</accession>